<dbReference type="GO" id="GO:0003779">
    <property type="term" value="F:actin binding"/>
    <property type="evidence" value="ECO:0007669"/>
    <property type="project" value="InterPro"/>
</dbReference>
<feature type="compositionally biased region" description="Low complexity" evidence="5">
    <location>
        <begin position="369"/>
        <end position="384"/>
    </location>
</feature>
<feature type="repeat" description="ANK" evidence="3">
    <location>
        <begin position="270"/>
        <end position="302"/>
    </location>
</feature>
<feature type="region of interest" description="Disordered" evidence="5">
    <location>
        <begin position="328"/>
        <end position="403"/>
    </location>
</feature>
<keyword evidence="3" id="KW-0040">ANK repeat</keyword>
<gene>
    <name evidence="6" type="ORF">F2P81_015951</name>
</gene>
<feature type="compositionally biased region" description="Basic and acidic residues" evidence="5">
    <location>
        <begin position="626"/>
        <end position="662"/>
    </location>
</feature>
<feature type="compositionally biased region" description="Acidic residues" evidence="5">
    <location>
        <begin position="536"/>
        <end position="550"/>
    </location>
</feature>
<comment type="caution">
    <text evidence="6">The sequence shown here is derived from an EMBL/GenBank/DDBJ whole genome shotgun (WGS) entry which is preliminary data.</text>
</comment>
<evidence type="ECO:0000256" key="5">
    <source>
        <dbReference type="SAM" id="MobiDB-lite"/>
    </source>
</evidence>
<feature type="compositionally biased region" description="Basic and acidic residues" evidence="5">
    <location>
        <begin position="390"/>
        <end position="403"/>
    </location>
</feature>
<dbReference type="PROSITE" id="PS50297">
    <property type="entry name" value="ANK_REP_REGION"/>
    <property type="match status" value="5"/>
</dbReference>
<evidence type="ECO:0000256" key="4">
    <source>
        <dbReference type="SAM" id="Coils"/>
    </source>
</evidence>
<evidence type="ECO:0000313" key="7">
    <source>
        <dbReference type="Proteomes" id="UP000438429"/>
    </source>
</evidence>
<dbReference type="EMBL" id="VEVO01000014">
    <property type="protein sequence ID" value="KAF0031396.1"/>
    <property type="molecule type" value="Genomic_DNA"/>
</dbReference>
<name>A0A6A4S858_SCOMX</name>
<dbReference type="Proteomes" id="UP000438429">
    <property type="component" value="Unassembled WGS sequence"/>
</dbReference>
<dbReference type="PANTHER" id="PTHR24129:SF0">
    <property type="entry name" value="ANKYCORBIN"/>
    <property type="match status" value="1"/>
</dbReference>
<feature type="coiled-coil region" evidence="4">
    <location>
        <begin position="996"/>
        <end position="1060"/>
    </location>
</feature>
<dbReference type="SUPFAM" id="SSF48403">
    <property type="entry name" value="Ankyrin repeat"/>
    <property type="match status" value="1"/>
</dbReference>
<dbReference type="Gene3D" id="1.25.40.20">
    <property type="entry name" value="Ankyrin repeat-containing domain"/>
    <property type="match status" value="2"/>
</dbReference>
<dbReference type="Pfam" id="PF12796">
    <property type="entry name" value="Ank_2"/>
    <property type="match status" value="2"/>
</dbReference>
<dbReference type="AlphaFoldDB" id="A0A6A4S858"/>
<feature type="region of interest" description="Disordered" evidence="5">
    <location>
        <begin position="1"/>
        <end position="21"/>
    </location>
</feature>
<protein>
    <submittedName>
        <fullName evidence="6">Uncharacterized protein</fullName>
    </submittedName>
</protein>
<feature type="repeat" description="ANK" evidence="3">
    <location>
        <begin position="138"/>
        <end position="170"/>
    </location>
</feature>
<dbReference type="InterPro" id="IPR002110">
    <property type="entry name" value="Ankyrin_rpt"/>
</dbReference>
<organism evidence="6 7">
    <name type="scientific">Scophthalmus maximus</name>
    <name type="common">Turbot</name>
    <name type="synonym">Psetta maxima</name>
    <dbReference type="NCBI Taxonomy" id="52904"/>
    <lineage>
        <taxon>Eukaryota</taxon>
        <taxon>Metazoa</taxon>
        <taxon>Chordata</taxon>
        <taxon>Craniata</taxon>
        <taxon>Vertebrata</taxon>
        <taxon>Euteleostomi</taxon>
        <taxon>Actinopterygii</taxon>
        <taxon>Neopterygii</taxon>
        <taxon>Teleostei</taxon>
        <taxon>Neoteleostei</taxon>
        <taxon>Acanthomorphata</taxon>
        <taxon>Carangaria</taxon>
        <taxon>Pleuronectiformes</taxon>
        <taxon>Pleuronectoidei</taxon>
        <taxon>Scophthalmidae</taxon>
        <taxon>Scophthalmus</taxon>
    </lineage>
</organism>
<proteinExistence type="predicted"/>
<feature type="compositionally biased region" description="Basic and acidic residues" evidence="5">
    <location>
        <begin position="341"/>
        <end position="355"/>
    </location>
</feature>
<feature type="repeat" description="ANK" evidence="3">
    <location>
        <begin position="237"/>
        <end position="269"/>
    </location>
</feature>
<dbReference type="PRINTS" id="PR01415">
    <property type="entry name" value="ANKYRIN"/>
</dbReference>
<feature type="compositionally biased region" description="Polar residues" evidence="5">
    <location>
        <begin position="505"/>
        <end position="517"/>
    </location>
</feature>
<evidence type="ECO:0000256" key="3">
    <source>
        <dbReference type="PROSITE-ProRule" id="PRU00023"/>
    </source>
</evidence>
<sequence length="1157" mass="127702">MHPACSTLRGRSQFPRRPVSSPSGVLAQEAVRASCGRCCCDTEPGVGYDDDTSFEIKCCRPQLVSQLITFDITYFVSPHLTSLVFFFPHSLLQNPPRQVNEWSKNDERLLAAVEHGEAEKVASLLTKKGASAVKLDSEGKSALHVAAARGQSDCLSVIVAHGADLSLTDAAGFNPLHLAAKNNHTECCKKLIQSKCPVDAVDGSGKTALHHAAAGGNIQTVQLLCELKCPINLKDADGLTSLLLSARNAHAEVCSALLDCGAEIDASNSSGRSALMLAAESNAVSVVEVLVHRGANLSAVDSQGHDVMHYAKLAGNSEVRSALTAALGRQPVPDPKSPRSPLHDQVAKLSDERITTPKKRKAPPPPLSPLQSSGPSSPSLVTSSGTIASDKSDTPKRFNYKEDEVRGTTLREEVEKLHEERNMLLDTIEDLKQTVTSPEPDTKVEHRFTASAALVSALQAKITALTLENQTLASKLMFQLLSPCVLNSQKHPSLQGNEDLKETSRPNSMASNSSFHSTQDEFESPPRVSSTTAAEREDDSVSVIREEEEGEMGRGGSKEELRLLRQALESVQVKLLETRKENRSLQAQLKPESGREREEEDDDVREKGREDELMESLAELQAKLTDTQERYHQAVEEVEELRAHLGREGSGDPPERERSTSTLEHDLKQLRAKLVQSGSEQDSAARRVRELEEALRRTEEERRSVKEKEQRSAQIEELYKEAREEIRMLQEALRGTVPVEAAAKDFEEMKAELNEVIAGLQRRLLELSHSYSETKSKLSAAQKQAAEAESSALTSPSVDQQLQVEELSGRVEELQTLLADAEKKQSAAQEEIAALQQEAEAQAQSSVALADHAQVMSSLGNAIKELESQSEALKEQLHQKSVQVEALQSRLTAEKEMAPDDSVSRLDHETVREKLEGEVSHLTQLLQGALRKQDELALDAADAWQKARDNRAEREALQELVMSREKENQTLSSRLAESQDAVCQLKQLVENHVASEREKNKRIDDLSREVGKLKDALNSLSQLSYSSASPSKRLQQNQQLETLQQQIKQLQYQLAESKKQHNEIVSVYRMHLLYAVQILLALFKNGFEISIPQTSVPIPIRWRASGLIILKYAALSFLDDDDLALVYLQGQMDEDVQKALKQILMMCKMPSQAKEAC</sequence>
<reference evidence="6 7" key="1">
    <citation type="submission" date="2019-06" db="EMBL/GenBank/DDBJ databases">
        <title>Draft genomes of female and male turbot (Scophthalmus maximus).</title>
        <authorList>
            <person name="Xu H."/>
            <person name="Xu X.-W."/>
            <person name="Shao C."/>
            <person name="Chen S."/>
        </authorList>
    </citation>
    <scope>NUCLEOTIDE SEQUENCE [LARGE SCALE GENOMIC DNA]</scope>
    <source>
        <strain evidence="6">Ysfricsl-2016a</strain>
        <tissue evidence="6">Blood</tissue>
    </source>
</reference>
<dbReference type="PANTHER" id="PTHR24129">
    <property type="entry name" value="ANKYCORBIN"/>
    <property type="match status" value="1"/>
</dbReference>
<accession>A0A6A4S858</accession>
<feature type="repeat" description="ANK" evidence="3">
    <location>
        <begin position="171"/>
        <end position="203"/>
    </location>
</feature>
<feature type="coiled-coil region" evidence="4">
    <location>
        <begin position="681"/>
        <end position="932"/>
    </location>
</feature>
<evidence type="ECO:0000256" key="2">
    <source>
        <dbReference type="ARBA" id="ARBA00023054"/>
    </source>
</evidence>
<feature type="region of interest" description="Disordered" evidence="5">
    <location>
        <begin position="583"/>
        <end position="662"/>
    </location>
</feature>
<dbReference type="PROSITE" id="PS50088">
    <property type="entry name" value="ANK_REPEAT"/>
    <property type="match status" value="5"/>
</dbReference>
<evidence type="ECO:0000313" key="6">
    <source>
        <dbReference type="EMBL" id="KAF0031396.1"/>
    </source>
</evidence>
<feature type="repeat" description="ANK" evidence="3">
    <location>
        <begin position="204"/>
        <end position="236"/>
    </location>
</feature>
<keyword evidence="2 4" id="KW-0175">Coiled coil</keyword>
<feature type="region of interest" description="Disordered" evidence="5">
    <location>
        <begin position="490"/>
        <end position="558"/>
    </location>
</feature>
<dbReference type="InterPro" id="IPR036770">
    <property type="entry name" value="Ankyrin_rpt-contain_sf"/>
</dbReference>
<dbReference type="SMART" id="SM00248">
    <property type="entry name" value="ANK"/>
    <property type="match status" value="6"/>
</dbReference>
<evidence type="ECO:0000256" key="1">
    <source>
        <dbReference type="ARBA" id="ARBA00022737"/>
    </source>
</evidence>
<keyword evidence="1" id="KW-0677">Repeat</keyword>
<dbReference type="InterPro" id="IPR042420">
    <property type="entry name" value="RAI14/UACA"/>
</dbReference>